<dbReference type="EMBL" id="MT142956">
    <property type="protein sequence ID" value="QJA91037.1"/>
    <property type="molecule type" value="Genomic_DNA"/>
</dbReference>
<organism evidence="1">
    <name type="scientific">viral metagenome</name>
    <dbReference type="NCBI Taxonomy" id="1070528"/>
    <lineage>
        <taxon>unclassified sequences</taxon>
        <taxon>metagenomes</taxon>
        <taxon>organismal metagenomes</taxon>
    </lineage>
</organism>
<sequence>MNIPVRITRRKLGGILEESQGTLVKLTKCQFCVELYVPGRAANPLEYRFWRPRGDNYYDRWTAFCEVGFRNYAWGQYHILDPRSLPEELRAASKKPKP</sequence>
<proteinExistence type="predicted"/>
<accession>A0A6M3L7T0</accession>
<gene>
    <name evidence="1" type="ORF">MM415B03496_0006</name>
</gene>
<evidence type="ECO:0000313" key="1">
    <source>
        <dbReference type="EMBL" id="QJA91037.1"/>
    </source>
</evidence>
<protein>
    <submittedName>
        <fullName evidence="1">Uncharacterized protein</fullName>
    </submittedName>
</protein>
<reference evidence="1" key="1">
    <citation type="submission" date="2020-03" db="EMBL/GenBank/DDBJ databases">
        <title>The deep terrestrial virosphere.</title>
        <authorList>
            <person name="Holmfeldt K."/>
            <person name="Nilsson E."/>
            <person name="Simone D."/>
            <person name="Lopez-Fernandez M."/>
            <person name="Wu X."/>
            <person name="de Brujin I."/>
            <person name="Lundin D."/>
            <person name="Andersson A."/>
            <person name="Bertilsson S."/>
            <person name="Dopson M."/>
        </authorList>
    </citation>
    <scope>NUCLEOTIDE SEQUENCE</scope>
    <source>
        <strain evidence="1">MM415B03496</strain>
    </source>
</reference>
<name>A0A6M3L7T0_9ZZZZ</name>
<dbReference type="AlphaFoldDB" id="A0A6M3L7T0"/>